<proteinExistence type="predicted"/>
<evidence type="ECO:0000256" key="1">
    <source>
        <dbReference type="SAM" id="MobiDB-lite"/>
    </source>
</evidence>
<protein>
    <submittedName>
        <fullName evidence="2">Uncharacterized protein</fullName>
    </submittedName>
</protein>
<feature type="region of interest" description="Disordered" evidence="1">
    <location>
        <begin position="194"/>
        <end position="227"/>
    </location>
</feature>
<dbReference type="EMBL" id="LAZR01000239">
    <property type="protein sequence ID" value="KKN79953.1"/>
    <property type="molecule type" value="Genomic_DNA"/>
</dbReference>
<dbReference type="AlphaFoldDB" id="A0A0F9WMU7"/>
<accession>A0A0F9WMU7</accession>
<organism evidence="2">
    <name type="scientific">marine sediment metagenome</name>
    <dbReference type="NCBI Taxonomy" id="412755"/>
    <lineage>
        <taxon>unclassified sequences</taxon>
        <taxon>metagenomes</taxon>
        <taxon>ecological metagenomes</taxon>
    </lineage>
</organism>
<name>A0A0F9WMU7_9ZZZZ</name>
<comment type="caution">
    <text evidence="2">The sequence shown here is derived from an EMBL/GenBank/DDBJ whole genome shotgun (WGS) entry which is preliminary data.</text>
</comment>
<reference evidence="2" key="1">
    <citation type="journal article" date="2015" name="Nature">
        <title>Complex archaea that bridge the gap between prokaryotes and eukaryotes.</title>
        <authorList>
            <person name="Spang A."/>
            <person name="Saw J.H."/>
            <person name="Jorgensen S.L."/>
            <person name="Zaremba-Niedzwiedzka K."/>
            <person name="Martijn J."/>
            <person name="Lind A.E."/>
            <person name="van Eijk R."/>
            <person name="Schleper C."/>
            <person name="Guy L."/>
            <person name="Ettema T.J."/>
        </authorList>
    </citation>
    <scope>NUCLEOTIDE SEQUENCE</scope>
</reference>
<evidence type="ECO:0000313" key="2">
    <source>
        <dbReference type="EMBL" id="KKN79953.1"/>
    </source>
</evidence>
<feature type="compositionally biased region" description="Basic residues" evidence="1">
    <location>
        <begin position="214"/>
        <end position="227"/>
    </location>
</feature>
<gene>
    <name evidence="2" type="ORF">LCGC14_0334610</name>
</gene>
<sequence>MASGRLAFSLLLYRLSGMIPGWSKKETEEKVGAYLVAHAGGDDDDTIRAKMGLTHGKFRQLKREALSLERVHLRGQTTEDVYLEYKLSQVRLTGFLERMLPEFKKADQAGPQVAAIKAIADINDRVIKTGQEMGILERASEPGQGTGGNLFADLSTAALRKVITSLAGEYASLEAKFGSKNIIDAEYGEIYQDPPKELPTVGKHNRSSTGRTAGARRRKVVKQKAVG</sequence>